<dbReference type="SUPFAM" id="SSF52540">
    <property type="entry name" value="P-loop containing nucleoside triphosphate hydrolases"/>
    <property type="match status" value="1"/>
</dbReference>
<dbReference type="Pfam" id="PF00071">
    <property type="entry name" value="Ras"/>
    <property type="match status" value="1"/>
</dbReference>
<evidence type="ECO:0000256" key="9">
    <source>
        <dbReference type="ARBA" id="ARBA00023289"/>
    </source>
</evidence>
<gene>
    <name evidence="10" type="primary">RHOB</name>
    <name evidence="10" type="ORF">A0H76_1182</name>
</gene>
<evidence type="ECO:0000256" key="7">
    <source>
        <dbReference type="ARBA" id="ARBA00023136"/>
    </source>
</evidence>
<dbReference type="NCBIfam" id="TIGR00231">
    <property type="entry name" value="small_GTP"/>
    <property type="match status" value="1"/>
</dbReference>
<name>A0A1X0QHI2_9MICR</name>
<dbReference type="PANTHER" id="PTHR24072">
    <property type="entry name" value="RHO FAMILY GTPASE"/>
    <property type="match status" value="1"/>
</dbReference>
<dbReference type="Proteomes" id="UP000192501">
    <property type="component" value="Unassembled WGS sequence"/>
</dbReference>
<keyword evidence="5" id="KW-0547">Nucleotide-binding</keyword>
<dbReference type="GO" id="GO:0003924">
    <property type="term" value="F:GTPase activity"/>
    <property type="evidence" value="ECO:0007669"/>
    <property type="project" value="InterPro"/>
</dbReference>
<keyword evidence="7" id="KW-0472">Membrane</keyword>
<dbReference type="GO" id="GO:0007264">
    <property type="term" value="P:small GTPase-mediated signal transduction"/>
    <property type="evidence" value="ECO:0007669"/>
    <property type="project" value="InterPro"/>
</dbReference>
<accession>A0A1X0QHI2</accession>
<evidence type="ECO:0000256" key="4">
    <source>
        <dbReference type="ARBA" id="ARBA00022481"/>
    </source>
</evidence>
<proteinExistence type="inferred from homology"/>
<evidence type="ECO:0000256" key="2">
    <source>
        <dbReference type="ARBA" id="ARBA00010142"/>
    </source>
</evidence>
<evidence type="ECO:0000256" key="6">
    <source>
        <dbReference type="ARBA" id="ARBA00023134"/>
    </source>
</evidence>
<evidence type="ECO:0000256" key="5">
    <source>
        <dbReference type="ARBA" id="ARBA00022741"/>
    </source>
</evidence>
<dbReference type="Gene3D" id="3.40.50.300">
    <property type="entry name" value="P-loop containing nucleotide triphosphate hydrolases"/>
    <property type="match status" value="1"/>
</dbReference>
<dbReference type="PRINTS" id="PR00449">
    <property type="entry name" value="RASTRNSFRMNG"/>
</dbReference>
<keyword evidence="9" id="KW-0636">Prenylation</keyword>
<dbReference type="InterPro" id="IPR001806">
    <property type="entry name" value="Small_GTPase"/>
</dbReference>
<dbReference type="SMART" id="SM00175">
    <property type="entry name" value="RAB"/>
    <property type="match status" value="1"/>
</dbReference>
<dbReference type="EMBL" id="LTAI01000256">
    <property type="protein sequence ID" value="ORD99232.1"/>
    <property type="molecule type" value="Genomic_DNA"/>
</dbReference>
<dbReference type="GO" id="GO:0005525">
    <property type="term" value="F:GTP binding"/>
    <property type="evidence" value="ECO:0007669"/>
    <property type="project" value="UniProtKB-KW"/>
</dbReference>
<reference evidence="10 11" key="1">
    <citation type="journal article" date="2017" name="Environ. Microbiol.">
        <title>Decay of the glycolytic pathway and adaptation to intranuclear parasitism within Enterocytozoonidae microsporidia.</title>
        <authorList>
            <person name="Wiredu Boakye D."/>
            <person name="Jaroenlak P."/>
            <person name="Prachumwat A."/>
            <person name="Williams T.A."/>
            <person name="Bateman K.S."/>
            <person name="Itsathitphaisarn O."/>
            <person name="Sritunyalucksana K."/>
            <person name="Paszkiewicz K.H."/>
            <person name="Moore K.A."/>
            <person name="Stentiford G.D."/>
            <person name="Williams B.A."/>
        </authorList>
    </citation>
    <scope>NUCLEOTIDE SEQUENCE [LARGE SCALE GENOMIC DNA]</scope>
    <source>
        <strain evidence="11">canceri</strain>
    </source>
</reference>
<dbReference type="FunFam" id="3.40.50.300:FF:000983">
    <property type="entry name" value="Rho family GTPase"/>
    <property type="match status" value="1"/>
</dbReference>
<comment type="caution">
    <text evidence="10">The sequence shown here is derived from an EMBL/GenBank/DDBJ whole genome shotgun (WGS) entry which is preliminary data.</text>
</comment>
<comment type="subcellular location">
    <subcellularLocation>
        <location evidence="1">Cell membrane</location>
        <topology evidence="1">Lipid-anchor</topology>
        <orientation evidence="1">Cytoplasmic side</orientation>
    </subcellularLocation>
</comment>
<dbReference type="VEuPathDB" id="MicrosporidiaDB:A0H76_1182"/>
<evidence type="ECO:0000313" key="11">
    <source>
        <dbReference type="Proteomes" id="UP000192501"/>
    </source>
</evidence>
<keyword evidence="3" id="KW-1003">Cell membrane</keyword>
<dbReference type="PROSITE" id="PS51421">
    <property type="entry name" value="RAS"/>
    <property type="match status" value="1"/>
</dbReference>
<keyword evidence="6" id="KW-0342">GTP-binding</keyword>
<keyword evidence="4" id="KW-0488">Methylation</keyword>
<keyword evidence="8" id="KW-0449">Lipoprotein</keyword>
<evidence type="ECO:0000256" key="3">
    <source>
        <dbReference type="ARBA" id="ARBA00022475"/>
    </source>
</evidence>
<dbReference type="InterPro" id="IPR003578">
    <property type="entry name" value="Small_GTPase_Rho"/>
</dbReference>
<dbReference type="PROSITE" id="PS51420">
    <property type="entry name" value="RHO"/>
    <property type="match status" value="1"/>
</dbReference>
<dbReference type="SMART" id="SM00173">
    <property type="entry name" value="RAS"/>
    <property type="match status" value="1"/>
</dbReference>
<organism evidence="10 11">
    <name type="scientific">Hepatospora eriocheir</name>
    <dbReference type="NCBI Taxonomy" id="1081669"/>
    <lineage>
        <taxon>Eukaryota</taxon>
        <taxon>Fungi</taxon>
        <taxon>Fungi incertae sedis</taxon>
        <taxon>Microsporidia</taxon>
        <taxon>Hepatosporidae</taxon>
        <taxon>Hepatospora</taxon>
    </lineage>
</organism>
<dbReference type="GO" id="GO:0005886">
    <property type="term" value="C:plasma membrane"/>
    <property type="evidence" value="ECO:0007669"/>
    <property type="project" value="UniProtKB-SubCell"/>
</dbReference>
<dbReference type="AlphaFoldDB" id="A0A1X0QHI2"/>
<dbReference type="SMART" id="SM00174">
    <property type="entry name" value="RHO"/>
    <property type="match status" value="1"/>
</dbReference>
<dbReference type="InterPro" id="IPR005225">
    <property type="entry name" value="Small_GTP-bd"/>
</dbReference>
<evidence type="ECO:0000256" key="8">
    <source>
        <dbReference type="ARBA" id="ARBA00023288"/>
    </source>
</evidence>
<evidence type="ECO:0000313" key="10">
    <source>
        <dbReference type="EMBL" id="ORD99232.1"/>
    </source>
</evidence>
<protein>
    <submittedName>
        <fullName evidence="10">RHOB</fullName>
    </submittedName>
</protein>
<comment type="similarity">
    <text evidence="2">Belongs to the small GTPase superfamily. Rho family.</text>
</comment>
<dbReference type="CDD" id="cd00157">
    <property type="entry name" value="Rho"/>
    <property type="match status" value="1"/>
</dbReference>
<sequence>MVVNSKEVSGKVVVVGDGACGKTCMLEVFKKNEFPEDYVPTVVDNYVKKVAFDEDKDISLAIWDTAGQDDYDTIRPLSYSEADLVIICYTVEHGAYLSNVSNKWVVEVKSQVPNAIYYLVALKKDLRDDYNKRLEADEVDNTEKNEADYISVEMGKEMAKQIKADKFFECSAKINENINEIFESVAKDIYEIKMKESTKGGSKGICGCCMP</sequence>
<evidence type="ECO:0000256" key="1">
    <source>
        <dbReference type="ARBA" id="ARBA00004342"/>
    </source>
</evidence>
<dbReference type="PROSITE" id="PS51419">
    <property type="entry name" value="RAB"/>
    <property type="match status" value="1"/>
</dbReference>
<dbReference type="InterPro" id="IPR027417">
    <property type="entry name" value="P-loop_NTPase"/>
</dbReference>